<feature type="transmembrane region" description="Helical" evidence="9">
    <location>
        <begin position="511"/>
        <end position="539"/>
    </location>
</feature>
<dbReference type="InterPro" id="IPR013525">
    <property type="entry name" value="ABC2_TM"/>
</dbReference>
<feature type="region of interest" description="Disordered" evidence="8">
    <location>
        <begin position="360"/>
        <end position="402"/>
    </location>
</feature>
<dbReference type="PROSITE" id="PS00211">
    <property type="entry name" value="ABC_TRANSPORTER_1"/>
    <property type="match status" value="2"/>
</dbReference>
<dbReference type="GO" id="GO:0016020">
    <property type="term" value="C:membrane"/>
    <property type="evidence" value="ECO:0007669"/>
    <property type="project" value="UniProtKB-SubCell"/>
</dbReference>
<comment type="subcellular location">
    <subcellularLocation>
        <location evidence="1">Membrane</location>
        <topology evidence="1">Multi-pass membrane protein</topology>
    </subcellularLocation>
</comment>
<feature type="compositionally biased region" description="Low complexity" evidence="8">
    <location>
        <begin position="366"/>
        <end position="380"/>
    </location>
</feature>
<name>A0A0P9ELF9_RHOGW</name>
<keyword evidence="2" id="KW-0813">Transport</keyword>
<evidence type="ECO:0000256" key="9">
    <source>
        <dbReference type="SAM" id="Phobius"/>
    </source>
</evidence>
<evidence type="ECO:0000256" key="4">
    <source>
        <dbReference type="ARBA" id="ARBA00022741"/>
    </source>
</evidence>
<dbReference type="Pfam" id="PF19055">
    <property type="entry name" value="ABC2_membrane_7"/>
    <property type="match status" value="1"/>
</dbReference>
<dbReference type="PANTHER" id="PTHR48041:SF91">
    <property type="entry name" value="ABC TRANSPORTER G FAMILY MEMBER 28"/>
    <property type="match status" value="1"/>
</dbReference>
<dbReference type="PROSITE" id="PS50893">
    <property type="entry name" value="ABC_TRANSPORTER_2"/>
    <property type="match status" value="2"/>
</dbReference>
<feature type="transmembrane region" description="Helical" evidence="9">
    <location>
        <begin position="1071"/>
        <end position="1089"/>
    </location>
</feature>
<organism evidence="11 12">
    <name type="scientific">Rhodotorula graminis (strain WP1)</name>
    <dbReference type="NCBI Taxonomy" id="578459"/>
    <lineage>
        <taxon>Eukaryota</taxon>
        <taxon>Fungi</taxon>
        <taxon>Dikarya</taxon>
        <taxon>Basidiomycota</taxon>
        <taxon>Pucciniomycotina</taxon>
        <taxon>Microbotryomycetes</taxon>
        <taxon>Sporidiobolales</taxon>
        <taxon>Sporidiobolaceae</taxon>
        <taxon>Rhodotorula</taxon>
    </lineage>
</organism>
<dbReference type="STRING" id="578459.A0A0P9ELF9"/>
<keyword evidence="5" id="KW-0067">ATP-binding</keyword>
<dbReference type="PANTHER" id="PTHR48041">
    <property type="entry name" value="ABC TRANSPORTER G FAMILY MEMBER 28"/>
    <property type="match status" value="1"/>
</dbReference>
<dbReference type="Pfam" id="PF01061">
    <property type="entry name" value="ABC2_membrane"/>
    <property type="match status" value="2"/>
</dbReference>
<keyword evidence="12" id="KW-1185">Reference proteome</keyword>
<dbReference type="GO" id="GO:0005524">
    <property type="term" value="F:ATP binding"/>
    <property type="evidence" value="ECO:0007669"/>
    <property type="project" value="UniProtKB-KW"/>
</dbReference>
<evidence type="ECO:0000313" key="11">
    <source>
        <dbReference type="EMBL" id="KPV72564.1"/>
    </source>
</evidence>
<evidence type="ECO:0000256" key="2">
    <source>
        <dbReference type="ARBA" id="ARBA00022448"/>
    </source>
</evidence>
<reference evidence="11 12" key="1">
    <citation type="journal article" date="2015" name="Front. Microbiol.">
        <title>Genome sequence of the plant growth promoting endophytic yeast Rhodotorula graminis WP1.</title>
        <authorList>
            <person name="Firrincieli A."/>
            <person name="Otillar R."/>
            <person name="Salamov A."/>
            <person name="Schmutz J."/>
            <person name="Khan Z."/>
            <person name="Redman R.S."/>
            <person name="Fleck N.D."/>
            <person name="Lindquist E."/>
            <person name="Grigoriev I.V."/>
            <person name="Doty S.L."/>
        </authorList>
    </citation>
    <scope>NUCLEOTIDE SEQUENCE [LARGE SCALE GENOMIC DNA]</scope>
    <source>
        <strain evidence="11 12">WP1</strain>
    </source>
</reference>
<feature type="transmembrane region" description="Helical" evidence="9">
    <location>
        <begin position="1147"/>
        <end position="1173"/>
    </location>
</feature>
<gene>
    <name evidence="11" type="ORF">RHOBADRAFT_39140</name>
</gene>
<keyword evidence="3 9" id="KW-0812">Transmembrane</keyword>
<feature type="domain" description="ABC transporter" evidence="10">
    <location>
        <begin position="63"/>
        <end position="312"/>
    </location>
</feature>
<feature type="domain" description="ABC transporter" evidence="10">
    <location>
        <begin position="727"/>
        <end position="979"/>
    </location>
</feature>
<evidence type="ECO:0000256" key="5">
    <source>
        <dbReference type="ARBA" id="ARBA00022840"/>
    </source>
</evidence>
<dbReference type="GeneID" id="28974044"/>
<evidence type="ECO:0000256" key="6">
    <source>
        <dbReference type="ARBA" id="ARBA00022989"/>
    </source>
</evidence>
<evidence type="ECO:0000259" key="10">
    <source>
        <dbReference type="PROSITE" id="PS50893"/>
    </source>
</evidence>
<accession>A0A0P9ELF9</accession>
<feature type="compositionally biased region" description="Basic and acidic residues" evidence="8">
    <location>
        <begin position="1"/>
        <end position="20"/>
    </location>
</feature>
<dbReference type="GO" id="GO:0016887">
    <property type="term" value="F:ATP hydrolysis activity"/>
    <property type="evidence" value="ECO:0007669"/>
    <property type="project" value="InterPro"/>
</dbReference>
<feature type="compositionally biased region" description="Basic and acidic residues" evidence="8">
    <location>
        <begin position="384"/>
        <end position="395"/>
    </location>
</feature>
<dbReference type="InterPro" id="IPR003593">
    <property type="entry name" value="AAA+_ATPase"/>
</dbReference>
<feature type="transmembrane region" description="Helical" evidence="9">
    <location>
        <begin position="585"/>
        <end position="610"/>
    </location>
</feature>
<keyword evidence="7 9" id="KW-0472">Membrane</keyword>
<proteinExistence type="predicted"/>
<feature type="transmembrane region" description="Helical" evidence="9">
    <location>
        <begin position="1109"/>
        <end position="1126"/>
    </location>
</feature>
<dbReference type="InterPro" id="IPR003439">
    <property type="entry name" value="ABC_transporter-like_ATP-bd"/>
</dbReference>
<dbReference type="InterPro" id="IPR050352">
    <property type="entry name" value="ABCG_transporters"/>
</dbReference>
<keyword evidence="4" id="KW-0547">Nucleotide-binding</keyword>
<feature type="transmembrane region" description="Helical" evidence="9">
    <location>
        <begin position="665"/>
        <end position="689"/>
    </location>
</feature>
<dbReference type="OMA" id="ACGYFVQ"/>
<feature type="transmembrane region" description="Helical" evidence="9">
    <location>
        <begin position="1185"/>
        <end position="1206"/>
    </location>
</feature>
<dbReference type="InterPro" id="IPR017871">
    <property type="entry name" value="ABC_transporter-like_CS"/>
</dbReference>
<protein>
    <recommendedName>
        <fullName evidence="10">ABC transporter domain-containing protein</fullName>
    </recommendedName>
</protein>
<feature type="transmembrane region" description="Helical" evidence="9">
    <location>
        <begin position="1213"/>
        <end position="1239"/>
    </location>
</feature>
<dbReference type="GO" id="GO:0140359">
    <property type="term" value="F:ABC-type transporter activity"/>
    <property type="evidence" value="ECO:0007669"/>
    <property type="project" value="InterPro"/>
</dbReference>
<sequence>MASELESVHDTDQAIDDAHEPSSLLARLPPPPPYRVVVRGLSIQAPVPRWTVPVAIPFTVPRWVQRRLQKGGEAVPTELVRNVSVDIAAGEVLALIGGSGSGKTTLLNVLAGRLGNLELPTGKIDYLPASGAADSRSSSLGTAKKVIGYVRQDDALLPYLSVKETLETAAALRLPKSVSPAQRTAIVEQTMAELGLRDVADVLVGGALRRGISGGERRRLSIGCALVERCSILLLDEPTSGLDSSTAFQILQTLQRLAANGRVVVLSCHLPRSEAFGLFDKILLLSRGSPVFSGQRERMLPYFASLGHDLPAHTNPLDFVIDISSVDSRTDLAEEESSARVGQLVQAWLKEQHTVAATSEKGITVSSSSSASVPVEPEASNEPDSLRLSDPEKGESLSSGGATAIDAPVPLVRATFLQQTFILTRRGTRNVLRNWGVCAGFSLQAIIIGIVIGLVFLEPAESPAGIQTLKTLCYMQAPAFYYLSIILAVFLLCNELVVFDREREDNLYSTGPWVVSVILSYAPINIVAATVYSVIVYFMAGFWRQDLATKVLSFIAQGILQQEAAWAYALLCCGVQRSFAQASMLANGFSIFFLLSAGYLVTDLGAWVSWLRWISPFFYGFHWVARLQFIGRTFACDGVTGPALNQCVGENVLRGMQFNLATPLYVFPLGLLGFVLVAYALATVLLVTYRPGGVQHASKHVSQSTAAAGHDAELKRSTSRRAANIAVKHLKLIVSKRGFGKLRERKDKVILEDVTASFPAAKVSAIMGPSGAGKSSLLQVLAGRLNSSAMSAFSSTGTITLNGQPFDSTLASLVAYVEQEDDFHLPALTVRETLRFAARLRLKHQSTASCHARAEEVIRMLGLGPCASNLVGGPLLKGISGGEKRRVSLGVQLISGAAVLYADEPLTGLDAFTASSVMQMLSDLAAAGHTVVITVHQPRAEIWNAIDEVLLLAKGGRTVFSGPAKEALPFFSRAGLDSPANYNPADFLLDAMSLNYASPAAEERSRERVDRLVATWKLESGASAVEDAEPSAAATSAPTRSARLQSTPFHKAFPVVLRRSFLNLRRQPDIFVARLANPVFLSLLFWLFFARLDYGPSSPQTRVGLLQETTALPFVGMLSCLAIFPFERALYFHEVKSSARHSATTFLAAYTVQETITSLVSSLPWAIVFIYGMNLQQGGRRFVEFWISSWALLSCGESIGIIFSALTTNGGLAVSLVSAGLTLLGQVNGIVSATVPYWLQIIAWISPMKPQAFAVTINEFAGLTFRCDEAQLASGACIAATGEQILDTFGLPYSGTGKYMGILMALVVVWRLLAWAALRAKVAFL</sequence>
<keyword evidence="6 9" id="KW-1133">Transmembrane helix</keyword>
<dbReference type="SMART" id="SM00382">
    <property type="entry name" value="AAA"/>
    <property type="match status" value="2"/>
</dbReference>
<evidence type="ECO:0000256" key="1">
    <source>
        <dbReference type="ARBA" id="ARBA00004141"/>
    </source>
</evidence>
<dbReference type="RefSeq" id="XP_018268613.1">
    <property type="nucleotide sequence ID" value="XM_018413595.1"/>
</dbReference>
<feature type="region of interest" description="Disordered" evidence="8">
    <location>
        <begin position="1"/>
        <end position="27"/>
    </location>
</feature>
<dbReference type="Proteomes" id="UP000053890">
    <property type="component" value="Unassembled WGS sequence"/>
</dbReference>
<dbReference type="EMBL" id="KQ474086">
    <property type="protein sequence ID" value="KPV72564.1"/>
    <property type="molecule type" value="Genomic_DNA"/>
</dbReference>
<dbReference type="Pfam" id="PF00005">
    <property type="entry name" value="ABC_tran"/>
    <property type="match status" value="2"/>
</dbReference>
<feature type="transmembrane region" description="Helical" evidence="9">
    <location>
        <begin position="479"/>
        <end position="499"/>
    </location>
</feature>
<feature type="transmembrane region" description="Helical" evidence="9">
    <location>
        <begin position="1299"/>
        <end position="1318"/>
    </location>
</feature>
<evidence type="ECO:0000256" key="8">
    <source>
        <dbReference type="SAM" id="MobiDB-lite"/>
    </source>
</evidence>
<dbReference type="SUPFAM" id="SSF52540">
    <property type="entry name" value="P-loop containing nucleoside triphosphate hydrolases"/>
    <property type="match status" value="2"/>
</dbReference>
<evidence type="ECO:0000256" key="3">
    <source>
        <dbReference type="ARBA" id="ARBA00022692"/>
    </source>
</evidence>
<evidence type="ECO:0000313" key="12">
    <source>
        <dbReference type="Proteomes" id="UP000053890"/>
    </source>
</evidence>
<dbReference type="OrthoDB" id="66620at2759"/>
<dbReference type="Gene3D" id="3.40.50.300">
    <property type="entry name" value="P-loop containing nucleotide triphosphate hydrolases"/>
    <property type="match status" value="2"/>
</dbReference>
<dbReference type="InterPro" id="IPR027417">
    <property type="entry name" value="P-loop_NTPase"/>
</dbReference>
<dbReference type="InterPro" id="IPR043926">
    <property type="entry name" value="ABCG_dom"/>
</dbReference>
<feature type="transmembrane region" description="Helical" evidence="9">
    <location>
        <begin position="435"/>
        <end position="457"/>
    </location>
</feature>
<evidence type="ECO:0000256" key="7">
    <source>
        <dbReference type="ARBA" id="ARBA00023136"/>
    </source>
</evidence>